<keyword evidence="9 18" id="KW-0418">Kinase</keyword>
<evidence type="ECO:0000313" key="19">
    <source>
        <dbReference type="EMBL" id="LAC26175.1"/>
    </source>
</evidence>
<dbReference type="GO" id="GO:0019287">
    <property type="term" value="P:isopentenyl diphosphate biosynthetic process, mevalonate pathway"/>
    <property type="evidence" value="ECO:0007669"/>
    <property type="project" value="UniProtKB-UniPathway"/>
</dbReference>
<dbReference type="NCBIfam" id="TIGR01223">
    <property type="entry name" value="Pmev_kin_anim"/>
    <property type="match status" value="1"/>
</dbReference>
<keyword evidence="5" id="KW-0444">Lipid biosynthesis</keyword>
<evidence type="ECO:0000256" key="1">
    <source>
        <dbReference type="ARBA" id="ARBA00004514"/>
    </source>
</evidence>
<dbReference type="InterPro" id="IPR005919">
    <property type="entry name" value="Pmev_kin_anim"/>
</dbReference>
<dbReference type="SUPFAM" id="SSF52540">
    <property type="entry name" value="P-loop containing nucleoside triphosphate hydrolases"/>
    <property type="match status" value="1"/>
</dbReference>
<keyword evidence="4" id="KW-0963">Cytoplasm</keyword>
<evidence type="ECO:0000256" key="16">
    <source>
        <dbReference type="ARBA" id="ARBA00023221"/>
    </source>
</evidence>
<dbReference type="InterPro" id="IPR027417">
    <property type="entry name" value="P-loop_NTPase"/>
</dbReference>
<dbReference type="GO" id="GO:0004631">
    <property type="term" value="F:phosphomevalonate kinase activity"/>
    <property type="evidence" value="ECO:0007669"/>
    <property type="project" value="UniProtKB-EC"/>
</dbReference>
<evidence type="ECO:0000256" key="6">
    <source>
        <dbReference type="ARBA" id="ARBA00022548"/>
    </source>
</evidence>
<dbReference type="FunFam" id="3.40.50.300:FF:001026">
    <property type="entry name" value="Phosphomevalonate kinase"/>
    <property type="match status" value="1"/>
</dbReference>
<keyword evidence="14" id="KW-0443">Lipid metabolism</keyword>
<evidence type="ECO:0000256" key="9">
    <source>
        <dbReference type="ARBA" id="ARBA00022777"/>
    </source>
</evidence>
<organism evidence="18">
    <name type="scientific">Hirondellea gigas</name>
    <dbReference type="NCBI Taxonomy" id="1518452"/>
    <lineage>
        <taxon>Eukaryota</taxon>
        <taxon>Metazoa</taxon>
        <taxon>Ecdysozoa</taxon>
        <taxon>Arthropoda</taxon>
        <taxon>Crustacea</taxon>
        <taxon>Multicrustacea</taxon>
        <taxon>Malacostraca</taxon>
        <taxon>Eumalacostraca</taxon>
        <taxon>Peracarida</taxon>
        <taxon>Amphipoda</taxon>
        <taxon>Amphilochidea</taxon>
        <taxon>Lysianassida</taxon>
        <taxon>Lysianassidira</taxon>
        <taxon>Lysianassoidea</taxon>
        <taxon>Lysianassidae</taxon>
        <taxon>Hirondellea</taxon>
    </lineage>
</organism>
<dbReference type="Pfam" id="PF04275">
    <property type="entry name" value="P-mevalo_kinase"/>
    <property type="match status" value="1"/>
</dbReference>
<keyword evidence="13" id="KW-0756">Sterol biosynthesis</keyword>
<keyword evidence="16" id="KW-0753">Steroid metabolism</keyword>
<evidence type="ECO:0000256" key="15">
    <source>
        <dbReference type="ARBA" id="ARBA00023166"/>
    </source>
</evidence>
<dbReference type="GO" id="GO:0005524">
    <property type="term" value="F:ATP binding"/>
    <property type="evidence" value="ECO:0007669"/>
    <property type="project" value="UniProtKB-KW"/>
</dbReference>
<dbReference type="AlphaFoldDB" id="A0A2P2ICV3"/>
<dbReference type="GO" id="GO:0006695">
    <property type="term" value="P:cholesterol biosynthetic process"/>
    <property type="evidence" value="ECO:0007669"/>
    <property type="project" value="UniProtKB-KW"/>
</dbReference>
<keyword evidence="8" id="KW-0547">Nucleotide-binding</keyword>
<comment type="pathway">
    <text evidence="2">Isoprenoid biosynthesis; isopentenyl diphosphate biosynthesis via mevalonate pathway; isopentenyl diphosphate from (R)-mevalonate: step 2/3.</text>
</comment>
<keyword evidence="7" id="KW-0808">Transferase</keyword>
<sequence>MENPKVVFAFSGKRKCGKDFITDKFLNSLSDGVAVIMRLAGPIKKQYAIDHGLDYTKLLSTSSYKEKYRYDMIAWGEKVRNQTPTFFIDKEIETKNAGAFPVWVVSDVRRRSDLQVFRKRYGHRCISIRVQASEDTRRNRDWIFTPGVDDAPSECDLDEESSWDHVIDTTDSDDDTVQRLLETMRQTCRDKGVTL</sequence>
<evidence type="ECO:0000256" key="11">
    <source>
        <dbReference type="ARBA" id="ARBA00022840"/>
    </source>
</evidence>
<evidence type="ECO:0000256" key="4">
    <source>
        <dbReference type="ARBA" id="ARBA00022490"/>
    </source>
</evidence>
<evidence type="ECO:0000256" key="12">
    <source>
        <dbReference type="ARBA" id="ARBA00022955"/>
    </source>
</evidence>
<name>A0A2P2ICV3_9CRUS</name>
<evidence type="ECO:0000256" key="3">
    <source>
        <dbReference type="ARBA" id="ARBA00012958"/>
    </source>
</evidence>
<evidence type="ECO:0000256" key="7">
    <source>
        <dbReference type="ARBA" id="ARBA00022679"/>
    </source>
</evidence>
<dbReference type="EMBL" id="IACT01007055">
    <property type="protein sequence ID" value="LAC26175.1"/>
    <property type="molecule type" value="mRNA"/>
</dbReference>
<proteinExistence type="evidence at transcript level"/>
<reference evidence="19" key="1">
    <citation type="submission" date="2017-11" db="EMBL/GenBank/DDBJ databases">
        <title>The sensing device of the deep-sea amphipod.</title>
        <authorList>
            <person name="Kobayashi H."/>
            <person name="Nagahama T."/>
            <person name="Arai W."/>
            <person name="Sasagawa Y."/>
            <person name="Umeda M."/>
            <person name="Hayashi T."/>
            <person name="Nikaido I."/>
            <person name="Watanabe H."/>
            <person name="Oguri K."/>
            <person name="Kitazato H."/>
            <person name="Fujioka K."/>
            <person name="Kido Y."/>
            <person name="Takami H."/>
        </authorList>
    </citation>
    <scope>NUCLEOTIDE SEQUENCE</scope>
    <source>
        <tissue evidence="19">Whole body</tissue>
    </source>
</reference>
<evidence type="ECO:0000256" key="10">
    <source>
        <dbReference type="ARBA" id="ARBA00022778"/>
    </source>
</evidence>
<keyword evidence="15" id="KW-1207">Sterol metabolism</keyword>
<dbReference type="PANTHER" id="PTHR13101">
    <property type="entry name" value="PHOSPHOMEVALONATE KINASE"/>
    <property type="match status" value="1"/>
</dbReference>
<evidence type="ECO:0000256" key="8">
    <source>
        <dbReference type="ARBA" id="ARBA00022741"/>
    </source>
</evidence>
<evidence type="ECO:0000256" key="17">
    <source>
        <dbReference type="ARBA" id="ARBA00034549"/>
    </source>
</evidence>
<keyword evidence="12" id="KW-0752">Steroid biosynthesis</keyword>
<dbReference type="EC" id="2.7.4.2" evidence="3"/>
<keyword evidence="10" id="KW-0152">Cholesterol biosynthesis</keyword>
<reference evidence="18" key="2">
    <citation type="journal article" date="2018" name="Biosci. Biotechnol. Biochem.">
        <title>Polysaccharide hydrolase of the hadal zone amphipods Hirondellea gigas.</title>
        <authorList>
            <person name="Kobayashi H."/>
            <person name="Nagahama T."/>
            <person name="Arai W."/>
            <person name="Sasagawa Y."/>
            <person name="Umeda M."/>
            <person name="Hayashi T."/>
            <person name="Nikaido I."/>
            <person name="Watanabe H."/>
            <person name="Oguri K."/>
            <person name="Kitazato H."/>
            <person name="Fujioka K."/>
            <person name="Kido Y."/>
            <person name="Takami H."/>
        </authorList>
    </citation>
    <scope>NUCLEOTIDE SEQUENCE</scope>
    <source>
        <tissue evidence="18">Whole body</tissue>
    </source>
</reference>
<dbReference type="Gene3D" id="3.40.50.300">
    <property type="entry name" value="P-loop containing nucleotide triphosphate hydrolases"/>
    <property type="match status" value="1"/>
</dbReference>
<evidence type="ECO:0000256" key="14">
    <source>
        <dbReference type="ARBA" id="ARBA00023098"/>
    </source>
</evidence>
<comment type="subcellular location">
    <subcellularLocation>
        <location evidence="1">Cytoplasm</location>
        <location evidence="1">Cytosol</location>
    </subcellularLocation>
</comment>
<keyword evidence="11" id="KW-0067">ATP-binding</keyword>
<dbReference type="EMBL" id="IACF01006254">
    <property type="protein sequence ID" value="LAB71837.1"/>
    <property type="molecule type" value="mRNA"/>
</dbReference>
<evidence type="ECO:0000313" key="18">
    <source>
        <dbReference type="EMBL" id="LAB71837.1"/>
    </source>
</evidence>
<evidence type="ECO:0000256" key="2">
    <source>
        <dbReference type="ARBA" id="ARBA00005017"/>
    </source>
</evidence>
<protein>
    <recommendedName>
        <fullName evidence="17">Phosphomevalonate kinase</fullName>
        <ecNumber evidence="3">2.7.4.2</ecNumber>
    </recommendedName>
</protein>
<dbReference type="GO" id="GO:0005829">
    <property type="term" value="C:cytosol"/>
    <property type="evidence" value="ECO:0007669"/>
    <property type="project" value="UniProtKB-SubCell"/>
</dbReference>
<evidence type="ECO:0000256" key="5">
    <source>
        <dbReference type="ARBA" id="ARBA00022516"/>
    </source>
</evidence>
<dbReference type="UniPathway" id="UPA00057">
    <property type="reaction ID" value="UER00099"/>
</dbReference>
<dbReference type="PANTHER" id="PTHR13101:SF1">
    <property type="entry name" value="PHOSPHOMEVALONATE KINASE"/>
    <property type="match status" value="1"/>
</dbReference>
<keyword evidence="6" id="KW-0153">Cholesterol metabolism</keyword>
<accession>A0A2P2ICV3</accession>
<evidence type="ECO:0000256" key="13">
    <source>
        <dbReference type="ARBA" id="ARBA00023011"/>
    </source>
</evidence>